<dbReference type="Proteomes" id="UP001250214">
    <property type="component" value="Unassembled WGS sequence"/>
</dbReference>
<dbReference type="RefSeq" id="WP_310914194.1">
    <property type="nucleotide sequence ID" value="NZ_JAVLVT010000016.1"/>
</dbReference>
<comment type="caution">
    <text evidence="6">The sequence shown here is derived from an EMBL/GenBank/DDBJ whole genome shotgun (WGS) entry which is preliminary data.</text>
</comment>
<dbReference type="Gene3D" id="3.30.470.20">
    <property type="entry name" value="ATP-grasp fold, B domain"/>
    <property type="match status" value="1"/>
</dbReference>
<accession>A0ABU2HB74</accession>
<reference evidence="7" key="1">
    <citation type="submission" date="2023-07" db="EMBL/GenBank/DDBJ databases">
        <title>Novel species in the genus Lipingzhangella isolated from Sambhar Salt Lake.</title>
        <authorList>
            <person name="Jiya N."/>
            <person name="Kajale S."/>
            <person name="Sharma A."/>
        </authorList>
    </citation>
    <scope>NUCLEOTIDE SEQUENCE [LARGE SCALE GENOMIC DNA]</scope>
    <source>
        <strain evidence="7">LS1_29</strain>
    </source>
</reference>
<evidence type="ECO:0000256" key="3">
    <source>
        <dbReference type="ARBA" id="ARBA00022840"/>
    </source>
</evidence>
<evidence type="ECO:0000313" key="7">
    <source>
        <dbReference type="Proteomes" id="UP001250214"/>
    </source>
</evidence>
<dbReference type="InterPro" id="IPR011761">
    <property type="entry name" value="ATP-grasp"/>
</dbReference>
<proteinExistence type="predicted"/>
<dbReference type="InterPro" id="IPR052032">
    <property type="entry name" value="ATP-dep_AA_Ligase"/>
</dbReference>
<dbReference type="SUPFAM" id="SSF56059">
    <property type="entry name" value="Glutathione synthetase ATP-binding domain-like"/>
    <property type="match status" value="1"/>
</dbReference>
<dbReference type="Gene3D" id="3.40.50.20">
    <property type="match status" value="1"/>
</dbReference>
<gene>
    <name evidence="6" type="ORF">RIF23_20060</name>
</gene>
<dbReference type="PANTHER" id="PTHR43585">
    <property type="entry name" value="FUMIPYRROLE BIOSYNTHESIS PROTEIN C"/>
    <property type="match status" value="1"/>
</dbReference>
<keyword evidence="2 4" id="KW-0547">Nucleotide-binding</keyword>
<dbReference type="InterPro" id="IPR040570">
    <property type="entry name" value="LAL_C2"/>
</dbReference>
<evidence type="ECO:0000256" key="4">
    <source>
        <dbReference type="PROSITE-ProRule" id="PRU00409"/>
    </source>
</evidence>
<evidence type="ECO:0000259" key="5">
    <source>
        <dbReference type="PROSITE" id="PS50975"/>
    </source>
</evidence>
<keyword evidence="1" id="KW-0436">Ligase</keyword>
<dbReference type="Pfam" id="PF13535">
    <property type="entry name" value="ATP-grasp_4"/>
    <property type="match status" value="1"/>
</dbReference>
<evidence type="ECO:0000256" key="1">
    <source>
        <dbReference type="ARBA" id="ARBA00022598"/>
    </source>
</evidence>
<protein>
    <submittedName>
        <fullName evidence="6">ATP-grasp domain-containing protein</fullName>
    </submittedName>
</protein>
<evidence type="ECO:0000256" key="2">
    <source>
        <dbReference type="ARBA" id="ARBA00022741"/>
    </source>
</evidence>
<sequence>MVGVGKAGRPYLDAARRLGLQVHVVETAEHVSALESRVDGTTVCRGGTDELWTEAAFMAAHTCRPDGVIAFSEPHVMAGALVADEFGLPGPSLRAAVFSRNKGLQRARFSAAGIDQPEYLVTNSVSDATEWVATRMPVVLKPLSSAGSNGVELVADAKEYQEAAVRRNSNGRMLVERAMGGPEYSWEALVLGGEVWASNLTAKETTGPPNFIEVAHRVPADVDGATRTLVTDLGTAVLNAIGMRTGLIHLEFRLTPGGPAVIEVAVRTPGDCLMDLLGLAYGLDWFELVIRAAMGWELPSPPQAPLRIAASYLPSAPSGTVVAIEGLAEVLAQPNVVTAEVSVSPGDRIAPLKSSNERVGQVVLAADAPEELTHTVSEVRRILAVVTRPD</sequence>
<organism evidence="6 7">
    <name type="scientific">Lipingzhangella rawalii</name>
    <dbReference type="NCBI Taxonomy" id="2055835"/>
    <lineage>
        <taxon>Bacteria</taxon>
        <taxon>Bacillati</taxon>
        <taxon>Actinomycetota</taxon>
        <taxon>Actinomycetes</taxon>
        <taxon>Streptosporangiales</taxon>
        <taxon>Nocardiopsidaceae</taxon>
        <taxon>Lipingzhangella</taxon>
    </lineage>
</organism>
<dbReference type="Pfam" id="PF18130">
    <property type="entry name" value="ATPgrasp_N"/>
    <property type="match status" value="1"/>
</dbReference>
<dbReference type="PROSITE" id="PS50975">
    <property type="entry name" value="ATP_GRASP"/>
    <property type="match status" value="1"/>
</dbReference>
<name>A0ABU2HB74_9ACTN</name>
<feature type="domain" description="ATP-grasp" evidence="5">
    <location>
        <begin position="106"/>
        <end position="294"/>
    </location>
</feature>
<dbReference type="Pfam" id="PF18603">
    <property type="entry name" value="LAL_C2"/>
    <property type="match status" value="1"/>
</dbReference>
<dbReference type="EMBL" id="JAVLVT010000016">
    <property type="protein sequence ID" value="MDS1272587.1"/>
    <property type="molecule type" value="Genomic_DNA"/>
</dbReference>
<evidence type="ECO:0000313" key="6">
    <source>
        <dbReference type="EMBL" id="MDS1272587.1"/>
    </source>
</evidence>
<dbReference type="PANTHER" id="PTHR43585:SF2">
    <property type="entry name" value="ATP-GRASP ENZYME FSQD"/>
    <property type="match status" value="1"/>
</dbReference>
<dbReference type="InterPro" id="IPR041472">
    <property type="entry name" value="BL00235/CARNS1_N"/>
</dbReference>
<keyword evidence="7" id="KW-1185">Reference proteome</keyword>
<keyword evidence="3 4" id="KW-0067">ATP-binding</keyword>